<feature type="compositionally biased region" description="Pro residues" evidence="1">
    <location>
        <begin position="294"/>
        <end position="321"/>
    </location>
</feature>
<feature type="compositionally biased region" description="Polar residues" evidence="1">
    <location>
        <begin position="567"/>
        <end position="576"/>
    </location>
</feature>
<feature type="compositionally biased region" description="Low complexity" evidence="1">
    <location>
        <begin position="246"/>
        <end position="261"/>
    </location>
</feature>
<evidence type="ECO:0000313" key="4">
    <source>
        <dbReference type="Proteomes" id="UP000578819"/>
    </source>
</evidence>
<accession>A0A7W7SLJ5</accession>
<dbReference type="AlphaFoldDB" id="A0A7W7SLJ5"/>
<feature type="compositionally biased region" description="Gly residues" evidence="1">
    <location>
        <begin position="396"/>
        <end position="406"/>
    </location>
</feature>
<dbReference type="EMBL" id="JACHJW010000001">
    <property type="protein sequence ID" value="MBB4957022.1"/>
    <property type="molecule type" value="Genomic_DNA"/>
</dbReference>
<comment type="caution">
    <text evidence="3">The sequence shown here is derived from an EMBL/GenBank/DDBJ whole genome shotgun (WGS) entry which is preliminary data.</text>
</comment>
<feature type="compositionally biased region" description="Acidic residues" evidence="1">
    <location>
        <begin position="534"/>
        <end position="548"/>
    </location>
</feature>
<organism evidence="3 4">
    <name type="scientific">Micromonospora polyrhachis</name>
    <dbReference type="NCBI Taxonomy" id="1282883"/>
    <lineage>
        <taxon>Bacteria</taxon>
        <taxon>Bacillati</taxon>
        <taxon>Actinomycetota</taxon>
        <taxon>Actinomycetes</taxon>
        <taxon>Micromonosporales</taxon>
        <taxon>Micromonosporaceae</taxon>
        <taxon>Micromonospora</taxon>
    </lineage>
</organism>
<dbReference type="Pfam" id="PF25547">
    <property type="entry name" value="WXG100_2"/>
    <property type="match status" value="1"/>
</dbReference>
<feature type="domain" description="Outer membrane channel protein CpnT-like N-terminal" evidence="2">
    <location>
        <begin position="50"/>
        <end position="138"/>
    </location>
</feature>
<name>A0A7W7SLJ5_9ACTN</name>
<feature type="region of interest" description="Disordered" evidence="1">
    <location>
        <begin position="213"/>
        <end position="576"/>
    </location>
</feature>
<dbReference type="Proteomes" id="UP000578819">
    <property type="component" value="Unassembled WGS sequence"/>
</dbReference>
<protein>
    <recommendedName>
        <fullName evidence="2">Outer membrane channel protein CpnT-like N-terminal domain-containing protein</fullName>
    </recommendedName>
</protein>
<evidence type="ECO:0000313" key="3">
    <source>
        <dbReference type="EMBL" id="MBB4957022.1"/>
    </source>
</evidence>
<gene>
    <name evidence="3" type="ORF">FHR38_000755</name>
</gene>
<feature type="compositionally biased region" description="Gly residues" evidence="1">
    <location>
        <begin position="370"/>
        <end position="382"/>
    </location>
</feature>
<proteinExistence type="predicted"/>
<keyword evidence="4" id="KW-1185">Reference proteome</keyword>
<evidence type="ECO:0000259" key="2">
    <source>
        <dbReference type="Pfam" id="PF25547"/>
    </source>
</evidence>
<feature type="region of interest" description="Disordered" evidence="1">
    <location>
        <begin position="153"/>
        <end position="180"/>
    </location>
</feature>
<feature type="compositionally biased region" description="Polar residues" evidence="1">
    <location>
        <begin position="422"/>
        <end position="433"/>
    </location>
</feature>
<evidence type="ECO:0000256" key="1">
    <source>
        <dbReference type="SAM" id="MobiDB-lite"/>
    </source>
</evidence>
<feature type="compositionally biased region" description="Low complexity" evidence="1">
    <location>
        <begin position="500"/>
        <end position="511"/>
    </location>
</feature>
<sequence length="576" mass="59265">MSDEYYGYVHYSPPMYSGYSDDYITANYSDPNRVYTPTNWEHPNTNIEKMWAWMQKESDERTRALAEMWRRTSVLLESTRENLKKHADALAAKWTSPAGEIFMGKVGATLYSLDEWKQIANDSASGLEQLATKIQTVQRDFKPLWEDYLAEQNKQEGKRKDDEGLQFGDIFGANNGDTPEEVQKKFHDRAVGLVKPLGELYIDVYISNISRGGKFKGPTNAAITDPSQVPRPGAPGAPGRPGGSRPGTPTGGTPPTRPNLRGRPDTPNLSDAPGKPDLPGNVPDGLSLAGTATAPPPTAPNVPSTPSPGPAPAGGPAPHTPMVPGVPGARGGPGPVKPTLPGTGSGPSSGPGARSAGSNRPGRPTLPGNTGPGAPGGRGAGTRGAPPSRPTLPGNTGTGSGPGARGLGTRSTGRPVPPSTPNLPGSTKPTGRSTGLGPNGRPATPPPSLGGKRGQAPGTPTGPGGKQPTSPQGGASSVTGTGKPGTPAQPNLTGRGAPGTGRPAPTTGPAPSLGGRRGPAVPPQRTAGRKPEDATEDWEYGDGDDELWVTESTAVGNIEAPTEHRPQQQGKALGQS</sequence>
<reference evidence="3 4" key="1">
    <citation type="submission" date="2020-08" db="EMBL/GenBank/DDBJ databases">
        <title>Sequencing the genomes of 1000 actinobacteria strains.</title>
        <authorList>
            <person name="Klenk H.-P."/>
        </authorList>
    </citation>
    <scope>NUCLEOTIDE SEQUENCE [LARGE SCALE GENOMIC DNA]</scope>
    <source>
        <strain evidence="3 4">DSM 45886</strain>
    </source>
</reference>
<dbReference type="RefSeq" id="WP_184532760.1">
    <property type="nucleotide sequence ID" value="NZ_JACHJW010000001.1"/>
</dbReference>
<dbReference type="InterPro" id="IPR057746">
    <property type="entry name" value="CpnT-like_N"/>
</dbReference>
<feature type="compositionally biased region" description="Basic and acidic residues" evidence="1">
    <location>
        <begin position="153"/>
        <end position="163"/>
    </location>
</feature>